<dbReference type="HOGENOM" id="CLU_1481939_0_0_1"/>
<evidence type="ECO:0000256" key="1">
    <source>
        <dbReference type="SAM" id="Coils"/>
    </source>
</evidence>
<dbReference type="Proteomes" id="UP000015100">
    <property type="component" value="Unassembled WGS sequence"/>
</dbReference>
<name>S8AQS3_DACHA</name>
<gene>
    <name evidence="2" type="ORF">H072_2642</name>
</gene>
<keyword evidence="3" id="KW-1185">Reference proteome</keyword>
<comment type="caution">
    <text evidence="2">The sequence shown here is derived from an EMBL/GenBank/DDBJ whole genome shotgun (WGS) entry which is preliminary data.</text>
</comment>
<proteinExistence type="predicted"/>
<sequence length="182" mass="20471">MSIDIPQLSGGILHSTTMPTIATTPTATFSDSVVVQEPPRFQSHQSSQHSLGHGPILPSISNILSVPNGERIMLDSPSIETSSTDRLMDEESTVEVENDIVKSTMPIFNKHTRKMRVKIKELTEEVARNRQDIVRLKQENAKLAEENSKFKAAKIEDLEKSKKQLRLIEDLRKLSENLLEDI</sequence>
<reference evidence="3" key="2">
    <citation type="submission" date="2013-04" db="EMBL/GenBank/DDBJ databases">
        <title>Genomic mechanisms accounting for the adaptation to parasitism in nematode-trapping fungi.</title>
        <authorList>
            <person name="Ahren D.G."/>
        </authorList>
    </citation>
    <scope>NUCLEOTIDE SEQUENCE [LARGE SCALE GENOMIC DNA]</scope>
    <source>
        <strain evidence="3">CBS 200.50</strain>
    </source>
</reference>
<protein>
    <submittedName>
        <fullName evidence="2">Uncharacterized protein</fullName>
    </submittedName>
</protein>
<feature type="coiled-coil region" evidence="1">
    <location>
        <begin position="119"/>
        <end position="161"/>
    </location>
</feature>
<organism evidence="2 3">
    <name type="scientific">Dactylellina haptotyla (strain CBS 200.50)</name>
    <name type="common">Nematode-trapping fungus</name>
    <name type="synonym">Monacrosporium haptotylum</name>
    <dbReference type="NCBI Taxonomy" id="1284197"/>
    <lineage>
        <taxon>Eukaryota</taxon>
        <taxon>Fungi</taxon>
        <taxon>Dikarya</taxon>
        <taxon>Ascomycota</taxon>
        <taxon>Pezizomycotina</taxon>
        <taxon>Orbiliomycetes</taxon>
        <taxon>Orbiliales</taxon>
        <taxon>Orbiliaceae</taxon>
        <taxon>Dactylellina</taxon>
    </lineage>
</organism>
<accession>S8AQS3</accession>
<dbReference type="EMBL" id="AQGS01000079">
    <property type="protein sequence ID" value="EPS43411.1"/>
    <property type="molecule type" value="Genomic_DNA"/>
</dbReference>
<dbReference type="AlphaFoldDB" id="S8AQS3"/>
<evidence type="ECO:0000313" key="2">
    <source>
        <dbReference type="EMBL" id="EPS43411.1"/>
    </source>
</evidence>
<keyword evidence="1" id="KW-0175">Coiled coil</keyword>
<reference evidence="2 3" key="1">
    <citation type="journal article" date="2013" name="PLoS Genet.">
        <title>Genomic mechanisms accounting for the adaptation to parasitism in nematode-trapping fungi.</title>
        <authorList>
            <person name="Meerupati T."/>
            <person name="Andersson K.M."/>
            <person name="Friman E."/>
            <person name="Kumar D."/>
            <person name="Tunlid A."/>
            <person name="Ahren D."/>
        </authorList>
    </citation>
    <scope>NUCLEOTIDE SEQUENCE [LARGE SCALE GENOMIC DNA]</scope>
    <source>
        <strain evidence="2 3">CBS 200.50</strain>
    </source>
</reference>
<evidence type="ECO:0000313" key="3">
    <source>
        <dbReference type="Proteomes" id="UP000015100"/>
    </source>
</evidence>